<comment type="caution">
    <text evidence="1">Lacks conserved residue(s) required for the propagation of feature annotation.</text>
</comment>
<dbReference type="GO" id="GO:0009117">
    <property type="term" value="P:nucleotide metabolic process"/>
    <property type="evidence" value="ECO:0007669"/>
    <property type="project" value="TreeGrafter"/>
</dbReference>
<sequence>MTDCIFCKIVAGEIPSVKIWENDEFLAILDIFPSVKWMTLVLTKQHHDSDVLIMNNEMYTNFFLAAKTVATLVKNWLWLHRMAIVMEWMGINHAHIKLYPLHGVGAEWKEYRAKEPMFFDQYEGYISTQLGPKADMDELQKIAEQIQTQTK</sequence>
<dbReference type="SUPFAM" id="SSF54197">
    <property type="entry name" value="HIT-like"/>
    <property type="match status" value="1"/>
</dbReference>
<dbReference type="GO" id="GO:0003824">
    <property type="term" value="F:catalytic activity"/>
    <property type="evidence" value="ECO:0007669"/>
    <property type="project" value="InterPro"/>
</dbReference>
<dbReference type="InterPro" id="IPR036265">
    <property type="entry name" value="HIT-like_sf"/>
</dbReference>
<gene>
    <name evidence="3" type="ORF">ACD_80C00147G0016</name>
</gene>
<protein>
    <submittedName>
        <fullName evidence="3">Histidine triad (HIT) protein</fullName>
    </submittedName>
</protein>
<reference evidence="3" key="1">
    <citation type="journal article" date="2012" name="Science">
        <title>Fermentation, hydrogen, and sulfur metabolism in multiple uncultivated bacterial phyla.</title>
        <authorList>
            <person name="Wrighton K.C."/>
            <person name="Thomas B.C."/>
            <person name="Sharon I."/>
            <person name="Miller C.S."/>
            <person name="Castelle C.J."/>
            <person name="VerBerkmoes N.C."/>
            <person name="Wilkins M.J."/>
            <person name="Hettich R.L."/>
            <person name="Lipton M.S."/>
            <person name="Williams K.H."/>
            <person name="Long P.E."/>
            <person name="Banfield J.F."/>
        </authorList>
    </citation>
    <scope>NUCLEOTIDE SEQUENCE [LARGE SCALE GENOMIC DNA]</scope>
</reference>
<feature type="domain" description="HIT" evidence="2">
    <location>
        <begin position="5"/>
        <end position="108"/>
    </location>
</feature>
<evidence type="ECO:0000256" key="1">
    <source>
        <dbReference type="PROSITE-ProRule" id="PRU00464"/>
    </source>
</evidence>
<dbReference type="PANTHER" id="PTHR46648:SF1">
    <property type="entry name" value="ADENOSINE 5'-MONOPHOSPHORAMIDASE HNT1"/>
    <property type="match status" value="1"/>
</dbReference>
<evidence type="ECO:0000313" key="3">
    <source>
        <dbReference type="EMBL" id="EKD24842.1"/>
    </source>
</evidence>
<comment type="caution">
    <text evidence="3">The sequence shown here is derived from an EMBL/GenBank/DDBJ whole genome shotgun (WGS) entry which is preliminary data.</text>
</comment>
<dbReference type="PANTHER" id="PTHR46648">
    <property type="entry name" value="HIT FAMILY PROTEIN 1"/>
    <property type="match status" value="1"/>
</dbReference>
<dbReference type="AlphaFoldDB" id="K1XI76"/>
<evidence type="ECO:0000259" key="2">
    <source>
        <dbReference type="PROSITE" id="PS51084"/>
    </source>
</evidence>
<dbReference type="PROSITE" id="PS51084">
    <property type="entry name" value="HIT_2"/>
    <property type="match status" value="1"/>
</dbReference>
<dbReference type="InterPro" id="IPR011146">
    <property type="entry name" value="HIT-like"/>
</dbReference>
<name>K1XI76_9BACT</name>
<dbReference type="Pfam" id="PF01230">
    <property type="entry name" value="HIT"/>
    <property type="match status" value="1"/>
</dbReference>
<organism evidence="3">
    <name type="scientific">uncultured bacterium</name>
    <name type="common">gcode 4</name>
    <dbReference type="NCBI Taxonomy" id="1234023"/>
    <lineage>
        <taxon>Bacteria</taxon>
        <taxon>environmental samples</taxon>
    </lineage>
</organism>
<dbReference type="Gene3D" id="3.30.428.10">
    <property type="entry name" value="HIT-like"/>
    <property type="match status" value="1"/>
</dbReference>
<dbReference type="InterPro" id="IPR001310">
    <property type="entry name" value="Histidine_triad_HIT"/>
</dbReference>
<dbReference type="EMBL" id="AMFJ01036154">
    <property type="protein sequence ID" value="EKD24842.1"/>
    <property type="molecule type" value="Genomic_DNA"/>
</dbReference>
<dbReference type="PRINTS" id="PR00332">
    <property type="entry name" value="HISTRIAD"/>
</dbReference>
<accession>K1XI76</accession>
<proteinExistence type="predicted"/>